<dbReference type="InterPro" id="IPR015797">
    <property type="entry name" value="NUDIX_hydrolase-like_dom_sf"/>
</dbReference>
<dbReference type="GO" id="GO:0006754">
    <property type="term" value="P:ATP biosynthetic process"/>
    <property type="evidence" value="ECO:0007669"/>
    <property type="project" value="TreeGrafter"/>
</dbReference>
<proteinExistence type="predicted"/>
<feature type="domain" description="Nudix hydrolase" evidence="3">
    <location>
        <begin position="39"/>
        <end position="170"/>
    </location>
</feature>
<evidence type="ECO:0000313" key="4">
    <source>
        <dbReference type="EMBL" id="TCS94500.1"/>
    </source>
</evidence>
<sequence length="187" mass="20851">MRKLPIIHARRPLDPSGRFAVEEIDLEFSNGERRTFERLKSGGLGAVIIVPMADDDTVLLVREYAAGLHRYELGLPKGRIDEGETPALAADRELKEEIGFGARELTTLLPLALAPSYMAHRTHVVLAQDLYPEKLEGDEPEELEVVPWPLSRLNALVNEPDFSEGRSLAALFIAREYLAGRWQPGAQ</sequence>
<evidence type="ECO:0000256" key="1">
    <source>
        <dbReference type="ARBA" id="ARBA00001946"/>
    </source>
</evidence>
<dbReference type="FunFam" id="3.90.79.10:FF:000006">
    <property type="entry name" value="ADP compounds hydrolase NudE"/>
    <property type="match status" value="1"/>
</dbReference>
<evidence type="ECO:0000259" key="3">
    <source>
        <dbReference type="PROSITE" id="PS51462"/>
    </source>
</evidence>
<dbReference type="SUPFAM" id="SSF55811">
    <property type="entry name" value="Nudix"/>
    <property type="match status" value="1"/>
</dbReference>
<dbReference type="OrthoDB" id="9806150at2"/>
<protein>
    <submittedName>
        <fullName evidence="4">ADP-ribose diphosphatase</fullName>
    </submittedName>
</protein>
<organism evidence="4 5">
    <name type="scientific">Pseudofulvimonas gallinarii</name>
    <dbReference type="NCBI Taxonomy" id="634155"/>
    <lineage>
        <taxon>Bacteria</taxon>
        <taxon>Pseudomonadati</taxon>
        <taxon>Pseudomonadota</taxon>
        <taxon>Gammaproteobacteria</taxon>
        <taxon>Lysobacterales</taxon>
        <taxon>Rhodanobacteraceae</taxon>
        <taxon>Pseudofulvimonas</taxon>
    </lineage>
</organism>
<dbReference type="Pfam" id="PF00293">
    <property type="entry name" value="NUDIX"/>
    <property type="match status" value="1"/>
</dbReference>
<dbReference type="EMBL" id="SMAF01000021">
    <property type="protein sequence ID" value="TCS94500.1"/>
    <property type="molecule type" value="Genomic_DNA"/>
</dbReference>
<dbReference type="RefSeq" id="WP_123521513.1">
    <property type="nucleotide sequence ID" value="NZ_JBHLWF010000081.1"/>
</dbReference>
<dbReference type="PANTHER" id="PTHR21340:SF0">
    <property type="entry name" value="BIS(5'-NUCLEOSYL)-TETRAPHOSPHATASE [ASYMMETRICAL]"/>
    <property type="match status" value="1"/>
</dbReference>
<comment type="caution">
    <text evidence="4">The sequence shown here is derived from an EMBL/GenBank/DDBJ whole genome shotgun (WGS) entry which is preliminary data.</text>
</comment>
<dbReference type="AlphaFoldDB" id="A0A4R3L6J2"/>
<dbReference type="PROSITE" id="PS00893">
    <property type="entry name" value="NUDIX_BOX"/>
    <property type="match status" value="1"/>
</dbReference>
<dbReference type="NCBIfam" id="NF008736">
    <property type="entry name" value="PRK11762.1"/>
    <property type="match status" value="1"/>
</dbReference>
<evidence type="ECO:0000313" key="5">
    <source>
        <dbReference type="Proteomes" id="UP000294599"/>
    </source>
</evidence>
<keyword evidence="5" id="KW-1185">Reference proteome</keyword>
<dbReference type="Gene3D" id="3.90.79.10">
    <property type="entry name" value="Nucleoside Triphosphate Pyrophosphohydrolase"/>
    <property type="match status" value="1"/>
</dbReference>
<dbReference type="GO" id="GO:0006167">
    <property type="term" value="P:AMP biosynthetic process"/>
    <property type="evidence" value="ECO:0007669"/>
    <property type="project" value="TreeGrafter"/>
</dbReference>
<dbReference type="InterPro" id="IPR051325">
    <property type="entry name" value="Nudix_hydrolase_domain"/>
</dbReference>
<name>A0A4R3L6J2_9GAMM</name>
<comment type="cofactor">
    <cofactor evidence="1">
        <name>Mg(2+)</name>
        <dbReference type="ChEBI" id="CHEBI:18420"/>
    </cofactor>
</comment>
<accession>A0A4R3L6J2</accession>
<dbReference type="InterPro" id="IPR000086">
    <property type="entry name" value="NUDIX_hydrolase_dom"/>
</dbReference>
<dbReference type="PANTHER" id="PTHR21340">
    <property type="entry name" value="DIADENOSINE 5,5-P1,P4-TETRAPHOSPHATE PYROPHOSPHOHYDROLASE MUTT"/>
    <property type="match status" value="1"/>
</dbReference>
<dbReference type="PROSITE" id="PS51462">
    <property type="entry name" value="NUDIX"/>
    <property type="match status" value="1"/>
</dbReference>
<dbReference type="GO" id="GO:0004081">
    <property type="term" value="F:bis(5'-nucleosyl)-tetraphosphatase (asymmetrical) activity"/>
    <property type="evidence" value="ECO:0007669"/>
    <property type="project" value="TreeGrafter"/>
</dbReference>
<dbReference type="InterPro" id="IPR020084">
    <property type="entry name" value="NUDIX_hydrolase_CS"/>
</dbReference>
<keyword evidence="2" id="KW-0378">Hydrolase</keyword>
<evidence type="ECO:0000256" key="2">
    <source>
        <dbReference type="ARBA" id="ARBA00022801"/>
    </source>
</evidence>
<reference evidence="4 5" key="1">
    <citation type="submission" date="2019-03" db="EMBL/GenBank/DDBJ databases">
        <title>Genomic Encyclopedia of Type Strains, Phase IV (KMG-IV): sequencing the most valuable type-strain genomes for metagenomic binning, comparative biology and taxonomic classification.</title>
        <authorList>
            <person name="Goeker M."/>
        </authorList>
    </citation>
    <scope>NUCLEOTIDE SEQUENCE [LARGE SCALE GENOMIC DNA]</scope>
    <source>
        <strain evidence="4 5">DSM 21944</strain>
    </source>
</reference>
<dbReference type="Proteomes" id="UP000294599">
    <property type="component" value="Unassembled WGS sequence"/>
</dbReference>
<gene>
    <name evidence="4" type="ORF">EDC25_12119</name>
</gene>